<evidence type="ECO:0000256" key="9">
    <source>
        <dbReference type="ARBA" id="ARBA00022989"/>
    </source>
</evidence>
<organism evidence="16 17">
    <name type="scientific">Pararhizobium capsulatum DSM 1112</name>
    <dbReference type="NCBI Taxonomy" id="1121113"/>
    <lineage>
        <taxon>Bacteria</taxon>
        <taxon>Pseudomonadati</taxon>
        <taxon>Pseudomonadota</taxon>
        <taxon>Alphaproteobacteria</taxon>
        <taxon>Hyphomicrobiales</taxon>
        <taxon>Rhizobiaceae</taxon>
        <taxon>Rhizobium/Agrobacterium group</taxon>
        <taxon>Pararhizobium</taxon>
    </lineage>
</organism>
<evidence type="ECO:0000313" key="16">
    <source>
        <dbReference type="EMBL" id="MDQ0320093.1"/>
    </source>
</evidence>
<evidence type="ECO:0000256" key="8">
    <source>
        <dbReference type="ARBA" id="ARBA00022982"/>
    </source>
</evidence>
<dbReference type="InterPro" id="IPR016174">
    <property type="entry name" value="Di-haem_cyt_TM"/>
</dbReference>
<protein>
    <submittedName>
        <fullName evidence="16">Cytochrome b561</fullName>
    </submittedName>
</protein>
<evidence type="ECO:0000256" key="3">
    <source>
        <dbReference type="ARBA" id="ARBA00022448"/>
    </source>
</evidence>
<keyword evidence="8" id="KW-0249">Electron transport</keyword>
<evidence type="ECO:0000256" key="4">
    <source>
        <dbReference type="ARBA" id="ARBA00022475"/>
    </source>
</evidence>
<keyword evidence="17" id="KW-1185">Reference proteome</keyword>
<dbReference type="InterPro" id="IPR011577">
    <property type="entry name" value="Cyt_b561_bac/Ni-Hgenase"/>
</dbReference>
<name>A0ABU0BQ81_9HYPH</name>
<evidence type="ECO:0000256" key="6">
    <source>
        <dbReference type="ARBA" id="ARBA00022692"/>
    </source>
</evidence>
<gene>
    <name evidence="16" type="ORF">QO002_002231</name>
</gene>
<comment type="cofactor">
    <cofactor evidence="1">
        <name>heme b</name>
        <dbReference type="ChEBI" id="CHEBI:60344"/>
    </cofactor>
</comment>
<dbReference type="PANTHER" id="PTHR30529">
    <property type="entry name" value="CYTOCHROME B561"/>
    <property type="match status" value="1"/>
</dbReference>
<keyword evidence="4" id="KW-1003">Cell membrane</keyword>
<evidence type="ECO:0000256" key="11">
    <source>
        <dbReference type="ARBA" id="ARBA00023136"/>
    </source>
</evidence>
<evidence type="ECO:0000256" key="13">
    <source>
        <dbReference type="SAM" id="MobiDB-lite"/>
    </source>
</evidence>
<evidence type="ECO:0000313" key="17">
    <source>
        <dbReference type="Proteomes" id="UP001230207"/>
    </source>
</evidence>
<sequence>MWRNDKNGYGWGTIVLHWTIAILIGGLVALGYAMTRADIDPELQFQLYQWHKSFGMLALALTIIRIAWWLVNINPSHIATLSRMETRAASGVHAVLRGLTLAVPLTGWAIASTSTLAIPTFFFNLIVIPHLPFEKSAAAETFWTGVHGWLAYGLAGIVFLHATAALFHHFLRRDEVLRRMLGILPHRPASNPDTSTAGSKKWDAGQR</sequence>
<keyword evidence="10" id="KW-0408">Iron</keyword>
<dbReference type="EMBL" id="JAUSVF010000001">
    <property type="protein sequence ID" value="MDQ0320093.1"/>
    <property type="molecule type" value="Genomic_DNA"/>
</dbReference>
<evidence type="ECO:0000256" key="12">
    <source>
        <dbReference type="ARBA" id="ARBA00037975"/>
    </source>
</evidence>
<keyword evidence="9 14" id="KW-1133">Transmembrane helix</keyword>
<keyword evidence="7" id="KW-0479">Metal-binding</keyword>
<evidence type="ECO:0000256" key="2">
    <source>
        <dbReference type="ARBA" id="ARBA00004651"/>
    </source>
</evidence>
<dbReference type="InterPro" id="IPR052168">
    <property type="entry name" value="Cytochrome_b561_oxidase"/>
</dbReference>
<dbReference type="RefSeq" id="WP_307229518.1">
    <property type="nucleotide sequence ID" value="NZ_JAUSVF010000001.1"/>
</dbReference>
<feature type="domain" description="Cytochrome b561 bacterial/Ni-hydrogenase" evidence="15">
    <location>
        <begin position="9"/>
        <end position="182"/>
    </location>
</feature>
<comment type="subcellular location">
    <subcellularLocation>
        <location evidence="2">Cell membrane</location>
        <topology evidence="2">Multi-pass membrane protein</topology>
    </subcellularLocation>
</comment>
<evidence type="ECO:0000256" key="14">
    <source>
        <dbReference type="SAM" id="Phobius"/>
    </source>
</evidence>
<accession>A0ABU0BQ81</accession>
<dbReference type="Gene3D" id="1.20.950.20">
    <property type="entry name" value="Transmembrane di-heme cytochromes, Chain C"/>
    <property type="match status" value="1"/>
</dbReference>
<evidence type="ECO:0000256" key="7">
    <source>
        <dbReference type="ARBA" id="ARBA00022723"/>
    </source>
</evidence>
<dbReference type="Pfam" id="PF01292">
    <property type="entry name" value="Ni_hydr_CYTB"/>
    <property type="match status" value="1"/>
</dbReference>
<proteinExistence type="inferred from homology"/>
<evidence type="ECO:0000256" key="1">
    <source>
        <dbReference type="ARBA" id="ARBA00001970"/>
    </source>
</evidence>
<dbReference type="SUPFAM" id="SSF81342">
    <property type="entry name" value="Transmembrane di-heme cytochromes"/>
    <property type="match status" value="1"/>
</dbReference>
<comment type="similarity">
    <text evidence="12">Belongs to the cytochrome b561 family.</text>
</comment>
<feature type="transmembrane region" description="Helical" evidence="14">
    <location>
        <begin position="54"/>
        <end position="73"/>
    </location>
</feature>
<evidence type="ECO:0000259" key="15">
    <source>
        <dbReference type="Pfam" id="PF01292"/>
    </source>
</evidence>
<evidence type="ECO:0000256" key="5">
    <source>
        <dbReference type="ARBA" id="ARBA00022617"/>
    </source>
</evidence>
<feature type="region of interest" description="Disordered" evidence="13">
    <location>
        <begin position="188"/>
        <end position="207"/>
    </location>
</feature>
<keyword evidence="3" id="KW-0813">Transport</keyword>
<comment type="caution">
    <text evidence="16">The sequence shown here is derived from an EMBL/GenBank/DDBJ whole genome shotgun (WGS) entry which is preliminary data.</text>
</comment>
<feature type="transmembrane region" description="Helical" evidence="14">
    <location>
        <begin position="94"/>
        <end position="127"/>
    </location>
</feature>
<keyword evidence="11 14" id="KW-0472">Membrane</keyword>
<feature type="transmembrane region" description="Helical" evidence="14">
    <location>
        <begin position="147"/>
        <end position="171"/>
    </location>
</feature>
<dbReference type="Proteomes" id="UP001230207">
    <property type="component" value="Unassembled WGS sequence"/>
</dbReference>
<feature type="transmembrane region" description="Helical" evidence="14">
    <location>
        <begin position="12"/>
        <end position="34"/>
    </location>
</feature>
<evidence type="ECO:0000256" key="10">
    <source>
        <dbReference type="ARBA" id="ARBA00023004"/>
    </source>
</evidence>
<dbReference type="PANTHER" id="PTHR30529:SF1">
    <property type="entry name" value="CYTOCHROME B561 HOMOLOG 2"/>
    <property type="match status" value="1"/>
</dbReference>
<keyword evidence="5" id="KW-0349">Heme</keyword>
<reference evidence="16 17" key="1">
    <citation type="submission" date="2023-07" db="EMBL/GenBank/DDBJ databases">
        <title>Genomic Encyclopedia of Type Strains, Phase IV (KMG-IV): sequencing the most valuable type-strain genomes for metagenomic binning, comparative biology and taxonomic classification.</title>
        <authorList>
            <person name="Goeker M."/>
        </authorList>
    </citation>
    <scope>NUCLEOTIDE SEQUENCE [LARGE SCALE GENOMIC DNA]</scope>
    <source>
        <strain evidence="16 17">DSM 1112</strain>
    </source>
</reference>
<keyword evidence="6 14" id="KW-0812">Transmembrane</keyword>